<evidence type="ECO:0000313" key="4">
    <source>
        <dbReference type="Proteomes" id="UP000305202"/>
    </source>
</evidence>
<dbReference type="Proteomes" id="UP000305202">
    <property type="component" value="Unassembled WGS sequence"/>
</dbReference>
<evidence type="ECO:0000256" key="2">
    <source>
        <dbReference type="SAM" id="Phobius"/>
    </source>
</evidence>
<keyword evidence="2" id="KW-1133">Transmembrane helix</keyword>
<feature type="coiled-coil region" evidence="1">
    <location>
        <begin position="22"/>
        <end position="80"/>
    </location>
</feature>
<protein>
    <recommendedName>
        <fullName evidence="5">BMFP domain-containing protein YqiC</fullName>
    </recommendedName>
</protein>
<evidence type="ECO:0000313" key="3">
    <source>
        <dbReference type="EMBL" id="TKI08649.1"/>
    </source>
</evidence>
<evidence type="ECO:0000256" key="1">
    <source>
        <dbReference type="SAM" id="Coils"/>
    </source>
</evidence>
<keyword evidence="2" id="KW-0472">Membrane</keyword>
<evidence type="ECO:0008006" key="5">
    <source>
        <dbReference type="Google" id="ProtNLM"/>
    </source>
</evidence>
<dbReference type="EMBL" id="SZPQ01000001">
    <property type="protein sequence ID" value="TKI08649.1"/>
    <property type="molecule type" value="Genomic_DNA"/>
</dbReference>
<organism evidence="3 4">
    <name type="scientific">Martelella alba</name>
    <dbReference type="NCBI Taxonomy" id="2590451"/>
    <lineage>
        <taxon>Bacteria</taxon>
        <taxon>Pseudomonadati</taxon>
        <taxon>Pseudomonadota</taxon>
        <taxon>Alphaproteobacteria</taxon>
        <taxon>Hyphomicrobiales</taxon>
        <taxon>Aurantimonadaceae</taxon>
        <taxon>Martelella</taxon>
    </lineage>
</organism>
<keyword evidence="4" id="KW-1185">Reference proteome</keyword>
<reference evidence="3 4" key="1">
    <citation type="submission" date="2019-04" db="EMBL/GenBank/DDBJ databases">
        <authorList>
            <person name="Li M."/>
            <person name="Gao C."/>
        </authorList>
    </citation>
    <scope>NUCLEOTIDE SEQUENCE [LARGE SCALE GENOMIC DNA]</scope>
    <source>
        <strain evidence="3 4">BGMRC 2031</strain>
    </source>
</reference>
<sequence length="80" mass="9249">MSLEMAFNIVLAICGFLGGFVLHGQQREINDLHKAVEDIRTEYQRRDDARHDLAALKDLLNDLKKSIERIDIKLDRKADK</sequence>
<feature type="transmembrane region" description="Helical" evidence="2">
    <location>
        <begin position="6"/>
        <end position="24"/>
    </location>
</feature>
<keyword evidence="1" id="KW-0175">Coiled coil</keyword>
<name>A0ABY2SRZ8_9HYPH</name>
<proteinExistence type="predicted"/>
<gene>
    <name evidence="3" type="ORF">FCN80_00935</name>
</gene>
<dbReference type="RefSeq" id="WP_136987940.1">
    <property type="nucleotide sequence ID" value="NZ_SZPQ01000001.1"/>
</dbReference>
<accession>A0ABY2SRZ8</accession>
<keyword evidence="2" id="KW-0812">Transmembrane</keyword>
<comment type="caution">
    <text evidence="3">The sequence shown here is derived from an EMBL/GenBank/DDBJ whole genome shotgun (WGS) entry which is preliminary data.</text>
</comment>